<organism evidence="1 2">
    <name type="scientific">Phaeosphaeria nodorum (strain SN15 / ATCC MYA-4574 / FGSC 10173)</name>
    <name type="common">Glume blotch fungus</name>
    <name type="synonym">Parastagonospora nodorum</name>
    <dbReference type="NCBI Taxonomy" id="321614"/>
    <lineage>
        <taxon>Eukaryota</taxon>
        <taxon>Fungi</taxon>
        <taxon>Dikarya</taxon>
        <taxon>Ascomycota</taxon>
        <taxon>Pezizomycotina</taxon>
        <taxon>Dothideomycetes</taxon>
        <taxon>Pleosporomycetidae</taxon>
        <taxon>Pleosporales</taxon>
        <taxon>Pleosporineae</taxon>
        <taxon>Phaeosphaeriaceae</taxon>
        <taxon>Parastagonospora</taxon>
    </lineage>
</organism>
<dbReference type="InterPro" id="IPR036188">
    <property type="entry name" value="FAD/NAD-bd_sf"/>
</dbReference>
<dbReference type="Proteomes" id="UP000001055">
    <property type="component" value="Unassembled WGS sequence"/>
</dbReference>
<protein>
    <recommendedName>
        <fullName evidence="3">FAD-binding domain-containing protein</fullName>
    </recommendedName>
</protein>
<evidence type="ECO:0000313" key="1">
    <source>
        <dbReference type="EMBL" id="EDP89900.1"/>
    </source>
</evidence>
<sequence length="132" mass="14848">MIRGSWYIAWTCTMHCVRKQRKALVGRSRGSISRVRLSRLSLLPGHITLVDGRVFQSDLIIGADGIHSLTVEAVTGAPTENMSTGKGKRHVYSNGGRLILSNVDRVLIQDWSASTAVEFVYMRRWSRRQTYA</sequence>
<evidence type="ECO:0000313" key="2">
    <source>
        <dbReference type="Proteomes" id="UP000001055"/>
    </source>
</evidence>
<dbReference type="GeneID" id="5971845"/>
<evidence type="ECO:0008006" key="3">
    <source>
        <dbReference type="Google" id="ProtNLM"/>
    </source>
</evidence>
<dbReference type="KEGG" id="pno:SNOG_20044"/>
<dbReference type="Gene3D" id="3.50.50.60">
    <property type="entry name" value="FAD/NAD(P)-binding domain"/>
    <property type="match status" value="1"/>
</dbReference>
<proteinExistence type="predicted"/>
<dbReference type="EMBL" id="CH445330">
    <property type="protein sequence ID" value="EDP89900.1"/>
    <property type="molecule type" value="Genomic_DNA"/>
</dbReference>
<name>A9JX41_PHANO</name>
<reference evidence="2" key="1">
    <citation type="journal article" date="2007" name="Plant Cell">
        <title>Dothideomycete-plant interactions illuminated by genome sequencing and EST analysis of the wheat pathogen Stagonospora nodorum.</title>
        <authorList>
            <person name="Hane J.K."/>
            <person name="Lowe R.G."/>
            <person name="Solomon P.S."/>
            <person name="Tan K.C."/>
            <person name="Schoch C.L."/>
            <person name="Spatafora J.W."/>
            <person name="Crous P.W."/>
            <person name="Kodira C."/>
            <person name="Birren B.W."/>
            <person name="Galagan J.E."/>
            <person name="Torriani S.F."/>
            <person name="McDonald B.A."/>
            <person name="Oliver R.P."/>
        </authorList>
    </citation>
    <scope>NUCLEOTIDE SEQUENCE [LARGE SCALE GENOMIC DNA]</scope>
    <source>
        <strain evidence="2">SN15 / ATCC MYA-4574 / FGSC 10173</strain>
    </source>
</reference>
<gene>
    <name evidence="1" type="ORF">SNOG_20044</name>
</gene>
<dbReference type="InParanoid" id="A9JX41"/>
<dbReference type="AlphaFoldDB" id="A9JX41"/>
<accession>A9JX41</accession>
<dbReference type="RefSeq" id="XP_001794977.1">
    <property type="nucleotide sequence ID" value="XM_001794925.1"/>
</dbReference>